<evidence type="ECO:0000256" key="9">
    <source>
        <dbReference type="ARBA" id="ARBA00057028"/>
    </source>
</evidence>
<dbReference type="CDD" id="cd13229">
    <property type="entry name" value="PH_TFIIH"/>
    <property type="match status" value="1"/>
</dbReference>
<evidence type="ECO:0000256" key="6">
    <source>
        <dbReference type="ARBA" id="ARBA00023163"/>
    </source>
</evidence>
<dbReference type="FunFam" id="2.30.29.30:FF:000115">
    <property type="entry name" value="General transcription factor IIH subunit 1"/>
    <property type="match status" value="1"/>
</dbReference>
<feature type="domain" description="BSD" evidence="12">
    <location>
        <begin position="183"/>
        <end position="235"/>
    </location>
</feature>
<dbReference type="InterPro" id="IPR027079">
    <property type="entry name" value="Tfb1/GTF2H1"/>
</dbReference>
<feature type="compositionally biased region" description="Basic residues" evidence="11">
    <location>
        <begin position="771"/>
        <end position="781"/>
    </location>
</feature>
<evidence type="ECO:0000256" key="2">
    <source>
        <dbReference type="ARBA" id="ARBA00009448"/>
    </source>
</evidence>
<dbReference type="GO" id="GO:0000439">
    <property type="term" value="C:transcription factor TFIIH core complex"/>
    <property type="evidence" value="ECO:0007669"/>
    <property type="project" value="InterPro"/>
</dbReference>
<dbReference type="SMART" id="SM00751">
    <property type="entry name" value="BSD"/>
    <property type="match status" value="2"/>
</dbReference>
<protein>
    <recommendedName>
        <fullName evidence="10">General transcription factor IIH subunit 1</fullName>
    </recommendedName>
</protein>
<keyword evidence="7" id="KW-0234">DNA repair</keyword>
<feature type="region of interest" description="Disordered" evidence="11">
    <location>
        <begin position="758"/>
        <end position="812"/>
    </location>
</feature>
<keyword evidence="3" id="KW-0677">Repeat</keyword>
<sequence>MTTSSEDVLRVVEAVRMKKTDGTLYMMAERIAWMPNGKDSFTISHKYADIKTQKISPEGKPKIQLQVVLDSGSDTFHFVNANGVESQLNDRNEVKELLQQLLPKFKRMISKDLQEKSRVLNEDPELFGLYKELVTSNIITAEEFWANYATNRRIDLRDKSEPNGQRVGVSAAFLADISPQVDGCNGIKYNITKDIIDAIFNTYPAVKRKHFESVPHKVTEQEFWQRFFQSHYFHRDRNSTTKDFFNDYSNHDIESALRKGIIDPFLDLSSMEDRVIGTTLESREDKDKNKSDSLNSLSNSNQALIKRFNHHSIRVLESSMSRSGDSSANPLTNGPKDPNPPPILNGNVSKKAKTSHTVTTTVTPVIDDNELIAVQQERDHMKRLRLEEKTQLSDLEDSDSQKVKIPVLNIANRDRYLAGPIPNGDCDIYNNSYSYESNHNNNLDNNMFHSYLQIDNLVTNWGPRCQNALNSASAISALSELSPGGALMKTSHTTNLKDEVPLDVQKELKNLTFALNELLRHFWSCFPATTPQIEDKLYQMKTTLERFQYVKLQPFHDKLSREYHTTDSYALWFDACIQKQFTPICVITRRIMASKWLNYDINASNMSNILFMSEVLTSAASQGSAPLTTTIEMDEEGDQRQSLSGSAGELTPVTNCCLKKKCYESVLPRTQNDLFNNFWRIGDYAKQNYFLVGLMAAQSPKQVTSRPLKKNKSLSWKYWVDIRGRKVQVCKGFFLAVYGVSDKRLRVLQTKLVNGEPLEDQRGKYDNSRRANQHTARRKHEDHHQLDAIQSPQSAAKSARRSKSDTNNMNSSLINDNTLIVNEIVTSFPQNFTTI</sequence>
<accession>A0A7R9LUJ4</accession>
<keyword evidence="14" id="KW-1185">Reference proteome</keyword>
<evidence type="ECO:0000259" key="12">
    <source>
        <dbReference type="PROSITE" id="PS50858"/>
    </source>
</evidence>
<keyword evidence="4" id="KW-0227">DNA damage</keyword>
<dbReference type="Gene3D" id="1.10.3970.10">
    <property type="entry name" value="BSD domain"/>
    <property type="match status" value="1"/>
</dbReference>
<organism evidence="13">
    <name type="scientific">Oppiella nova</name>
    <dbReference type="NCBI Taxonomy" id="334625"/>
    <lineage>
        <taxon>Eukaryota</taxon>
        <taxon>Metazoa</taxon>
        <taxon>Ecdysozoa</taxon>
        <taxon>Arthropoda</taxon>
        <taxon>Chelicerata</taxon>
        <taxon>Arachnida</taxon>
        <taxon>Acari</taxon>
        <taxon>Acariformes</taxon>
        <taxon>Sarcoptiformes</taxon>
        <taxon>Oribatida</taxon>
        <taxon>Brachypylina</taxon>
        <taxon>Oppioidea</taxon>
        <taxon>Oppiidae</taxon>
        <taxon>Oppiella</taxon>
    </lineage>
</organism>
<evidence type="ECO:0000256" key="5">
    <source>
        <dbReference type="ARBA" id="ARBA00023015"/>
    </source>
</evidence>
<comment type="similarity">
    <text evidence="2">Belongs to the TFB1 family.</text>
</comment>
<dbReference type="EMBL" id="OC917868">
    <property type="protein sequence ID" value="CAD7648172.1"/>
    <property type="molecule type" value="Genomic_DNA"/>
</dbReference>
<dbReference type="SUPFAM" id="SSF50729">
    <property type="entry name" value="PH domain-like"/>
    <property type="match status" value="1"/>
</dbReference>
<evidence type="ECO:0000313" key="14">
    <source>
        <dbReference type="Proteomes" id="UP000728032"/>
    </source>
</evidence>
<evidence type="ECO:0000256" key="8">
    <source>
        <dbReference type="ARBA" id="ARBA00023242"/>
    </source>
</evidence>
<dbReference type="EMBL" id="CAJPVJ010003043">
    <property type="protein sequence ID" value="CAG2167111.1"/>
    <property type="molecule type" value="Genomic_DNA"/>
</dbReference>
<evidence type="ECO:0000256" key="1">
    <source>
        <dbReference type="ARBA" id="ARBA00004123"/>
    </source>
</evidence>
<dbReference type="AlphaFoldDB" id="A0A7R9LUJ4"/>
<dbReference type="Pfam" id="PF03909">
    <property type="entry name" value="BSD"/>
    <property type="match status" value="1"/>
</dbReference>
<evidence type="ECO:0000256" key="4">
    <source>
        <dbReference type="ARBA" id="ARBA00022763"/>
    </source>
</evidence>
<dbReference type="PANTHER" id="PTHR12856">
    <property type="entry name" value="TRANSCRIPTION INITIATION FACTOR IIH-RELATED"/>
    <property type="match status" value="1"/>
</dbReference>
<dbReference type="Proteomes" id="UP000728032">
    <property type="component" value="Unassembled WGS sequence"/>
</dbReference>
<dbReference type="InterPro" id="IPR011993">
    <property type="entry name" value="PH-like_dom_sf"/>
</dbReference>
<evidence type="ECO:0000256" key="3">
    <source>
        <dbReference type="ARBA" id="ARBA00022737"/>
    </source>
</evidence>
<dbReference type="GO" id="GO:0006289">
    <property type="term" value="P:nucleotide-excision repair"/>
    <property type="evidence" value="ECO:0007669"/>
    <property type="project" value="InterPro"/>
</dbReference>
<dbReference type="Gene3D" id="6.10.140.1200">
    <property type="match status" value="1"/>
</dbReference>
<keyword evidence="5" id="KW-0805">Transcription regulation</keyword>
<feature type="compositionally biased region" description="Basic and acidic residues" evidence="11">
    <location>
        <begin position="759"/>
        <end position="769"/>
    </location>
</feature>
<comment type="function">
    <text evidence="9">Component of the general transcription and DNA repair factor IIH (TFIIH) core complex, which is involved in general and transcription-coupled nucleotide excision repair (NER) of damaged DNA and, when complexed to CAK, in RNA transcription by RNA polymerase II. In NER, TFIIH acts by opening DNA around the lesion to allow the excision of the damaged oligonucleotide and its replacement by a new DNA fragment. In transcription, TFIIH has an essential role in transcription initiation. When the pre-initiation complex (PIC) has been established, TFIIH is required for promoter opening and promoter escape. Phosphorylation of the C-terminal tail (CTD) of the largest subunit of RNA polymerase II by the kinase module CAK controls the initiation of transcription.</text>
</comment>
<keyword evidence="8" id="KW-0539">Nucleus</keyword>
<proteinExistence type="inferred from homology"/>
<comment type="subcellular location">
    <subcellularLocation>
        <location evidence="1">Nucleus</location>
    </subcellularLocation>
</comment>
<feature type="region of interest" description="Disordered" evidence="11">
    <location>
        <begin position="318"/>
        <end position="361"/>
    </location>
</feature>
<reference evidence="13" key="1">
    <citation type="submission" date="2020-11" db="EMBL/GenBank/DDBJ databases">
        <authorList>
            <person name="Tran Van P."/>
        </authorList>
    </citation>
    <scope>NUCLEOTIDE SEQUENCE</scope>
</reference>
<feature type="compositionally biased region" description="Polar residues" evidence="11">
    <location>
        <begin position="318"/>
        <end position="332"/>
    </location>
</feature>
<evidence type="ECO:0000256" key="11">
    <source>
        <dbReference type="SAM" id="MobiDB-lite"/>
    </source>
</evidence>
<dbReference type="Pfam" id="PF08567">
    <property type="entry name" value="PH_TFIIH"/>
    <property type="match status" value="1"/>
</dbReference>
<evidence type="ECO:0000313" key="13">
    <source>
        <dbReference type="EMBL" id="CAD7648172.1"/>
    </source>
</evidence>
<name>A0A7R9LUJ4_9ACAR</name>
<dbReference type="SUPFAM" id="SSF140383">
    <property type="entry name" value="BSD domain-like"/>
    <property type="match status" value="2"/>
</dbReference>
<dbReference type="InterPro" id="IPR005607">
    <property type="entry name" value="BSD_dom"/>
</dbReference>
<evidence type="ECO:0000256" key="10">
    <source>
        <dbReference type="ARBA" id="ARBA00070129"/>
    </source>
</evidence>
<dbReference type="OrthoDB" id="360521at2759"/>
<dbReference type="Gene3D" id="2.30.29.30">
    <property type="entry name" value="Pleckstrin-homology domain (PH domain)/Phosphotyrosine-binding domain (PTB)"/>
    <property type="match status" value="1"/>
</dbReference>
<dbReference type="GO" id="GO:0006351">
    <property type="term" value="P:DNA-templated transcription"/>
    <property type="evidence" value="ECO:0007669"/>
    <property type="project" value="InterPro"/>
</dbReference>
<gene>
    <name evidence="13" type="ORF">ONB1V03_LOCUS6623</name>
</gene>
<feature type="domain" description="BSD" evidence="12">
    <location>
        <begin position="101"/>
        <end position="148"/>
    </location>
</feature>
<evidence type="ECO:0000256" key="7">
    <source>
        <dbReference type="ARBA" id="ARBA00023204"/>
    </source>
</evidence>
<dbReference type="PROSITE" id="PS50858">
    <property type="entry name" value="BSD"/>
    <property type="match status" value="2"/>
</dbReference>
<keyword evidence="6" id="KW-0804">Transcription</keyword>
<dbReference type="InterPro" id="IPR013876">
    <property type="entry name" value="TFIIH_BTF_p62_N"/>
</dbReference>
<dbReference type="InterPro" id="IPR035925">
    <property type="entry name" value="BSD_dom_sf"/>
</dbReference>